<proteinExistence type="predicted"/>
<name>A0A1T3NV60_9ACTN</name>
<feature type="region of interest" description="Disordered" evidence="1">
    <location>
        <begin position="150"/>
        <end position="183"/>
    </location>
</feature>
<gene>
    <name evidence="2" type="ORF">B4N89_07015</name>
</gene>
<sequence>MPATERPASDIPFERLFPDLDDHGRERLVAAARALDLRRSLDDPARWFWNEPDPLSPEPEPEPSPHILGTALLLYEADGDWLELGLDVWQLDGPFVSVTATVEVACWCDTDHNMHAVQRAEWPASTAQAFLEAFHTAALSVIRRIEGPRDPRDLRARAGLPNPPEPPPRMTPPPPERAPGLNHRFIRTKDFFAAHR</sequence>
<dbReference type="EMBL" id="MWQN01000001">
    <property type="protein sequence ID" value="OPC80739.1"/>
    <property type="molecule type" value="Genomic_DNA"/>
</dbReference>
<evidence type="ECO:0000313" key="3">
    <source>
        <dbReference type="Proteomes" id="UP000190037"/>
    </source>
</evidence>
<evidence type="ECO:0000313" key="2">
    <source>
        <dbReference type="EMBL" id="OPC80739.1"/>
    </source>
</evidence>
<protein>
    <submittedName>
        <fullName evidence="2">Uncharacterized protein</fullName>
    </submittedName>
</protein>
<dbReference type="Proteomes" id="UP000190037">
    <property type="component" value="Unassembled WGS sequence"/>
</dbReference>
<dbReference type="RefSeq" id="WP_078974993.1">
    <property type="nucleotide sequence ID" value="NZ_MWQN01000001.1"/>
</dbReference>
<dbReference type="OrthoDB" id="3393740at2"/>
<evidence type="ECO:0000256" key="1">
    <source>
        <dbReference type="SAM" id="MobiDB-lite"/>
    </source>
</evidence>
<reference evidence="2 3" key="1">
    <citation type="submission" date="2017-03" db="EMBL/GenBank/DDBJ databases">
        <title>Draft genome sequence of Streptomyces scabrisporus NF3, endophyte isolated from Amphipterygium adstringens.</title>
        <authorList>
            <person name="Vazquez M."/>
            <person name="Ceapa C.D."/>
            <person name="Rodriguez Luna D."/>
            <person name="Sanchez Esquivel S."/>
        </authorList>
    </citation>
    <scope>NUCLEOTIDE SEQUENCE [LARGE SCALE GENOMIC DNA]</scope>
    <source>
        <strain evidence="2 3">NF3</strain>
    </source>
</reference>
<dbReference type="STRING" id="159449.B4N89_07015"/>
<feature type="compositionally biased region" description="Pro residues" evidence="1">
    <location>
        <begin position="161"/>
        <end position="177"/>
    </location>
</feature>
<organism evidence="2 3">
    <name type="scientific">Embleya scabrispora</name>
    <dbReference type="NCBI Taxonomy" id="159449"/>
    <lineage>
        <taxon>Bacteria</taxon>
        <taxon>Bacillati</taxon>
        <taxon>Actinomycetota</taxon>
        <taxon>Actinomycetes</taxon>
        <taxon>Kitasatosporales</taxon>
        <taxon>Streptomycetaceae</taxon>
        <taxon>Embleya</taxon>
    </lineage>
</organism>
<dbReference type="AlphaFoldDB" id="A0A1T3NV60"/>
<comment type="caution">
    <text evidence="2">The sequence shown here is derived from an EMBL/GenBank/DDBJ whole genome shotgun (WGS) entry which is preliminary data.</text>
</comment>
<accession>A0A1T3NV60</accession>
<keyword evidence="3" id="KW-1185">Reference proteome</keyword>